<organism evidence="1 2">
    <name type="scientific">Mycolicibacterium obuense</name>
    <dbReference type="NCBI Taxonomy" id="1807"/>
    <lineage>
        <taxon>Bacteria</taxon>
        <taxon>Bacillati</taxon>
        <taxon>Actinomycetota</taxon>
        <taxon>Actinomycetes</taxon>
        <taxon>Mycobacteriales</taxon>
        <taxon>Mycobacteriaceae</taxon>
        <taxon>Mycolicibacterium</taxon>
    </lineage>
</organism>
<evidence type="ECO:0000313" key="2">
    <source>
        <dbReference type="Proteomes" id="UP000294952"/>
    </source>
</evidence>
<name>A0A4R5XAD9_9MYCO</name>
<protein>
    <recommendedName>
        <fullName evidence="3">Alanine, arginine and proline rich protein</fullName>
    </recommendedName>
</protein>
<evidence type="ECO:0008006" key="3">
    <source>
        <dbReference type="Google" id="ProtNLM"/>
    </source>
</evidence>
<dbReference type="InterPro" id="IPR045596">
    <property type="entry name" value="DUF6459"/>
</dbReference>
<comment type="caution">
    <text evidence="1">The sequence shown here is derived from an EMBL/GenBank/DDBJ whole genome shotgun (WGS) entry which is preliminary data.</text>
</comment>
<accession>A0A4R5XAD9</accession>
<dbReference type="Pfam" id="PF20060">
    <property type="entry name" value="DUF6459"/>
    <property type="match status" value="1"/>
</dbReference>
<sequence length="160" mass="17364">MTAPTALWVTSPVIDCEPAPAPIGQPCPTPTGPALHRAREHARPHRPALREAPPPRAAVTFAEAALLQIIEVIDRRRPVAQLRPLMPPALIDRVLVRARAPRTGSATLHRVRVRAVHTGADEPTAAEVFASFSRSGRVHAIAARIERHGEAWRMVALQIG</sequence>
<dbReference type="EMBL" id="SDLP01000002">
    <property type="protein sequence ID" value="TDL10011.1"/>
    <property type="molecule type" value="Genomic_DNA"/>
</dbReference>
<reference evidence="1 2" key="1">
    <citation type="submission" date="2019-01" db="EMBL/GenBank/DDBJ databases">
        <title>High-quality-draft genome sequences of five non-tuberculosis mycobacteriaceae isolated from a nosocomial environment.</title>
        <authorList>
            <person name="Tiago I."/>
            <person name="Alarico S."/>
            <person name="Pereira S.G."/>
            <person name="Coelho C."/>
            <person name="Maranha A."/>
            <person name="Empadinhas N."/>
        </authorList>
    </citation>
    <scope>NUCLEOTIDE SEQUENCE [LARGE SCALE GENOMIC DNA]</scope>
    <source>
        <strain evidence="1 2">22DIII</strain>
    </source>
</reference>
<evidence type="ECO:0000313" key="1">
    <source>
        <dbReference type="EMBL" id="TDL10011.1"/>
    </source>
</evidence>
<proteinExistence type="predicted"/>
<dbReference type="Proteomes" id="UP000294952">
    <property type="component" value="Unassembled WGS sequence"/>
</dbReference>
<dbReference type="RefSeq" id="WP_133413407.1">
    <property type="nucleotide sequence ID" value="NZ_CALTXN010000027.1"/>
</dbReference>
<dbReference type="AlphaFoldDB" id="A0A4R5XAD9"/>
<gene>
    <name evidence="1" type="ORF">EUA04_08685</name>
</gene>